<feature type="compositionally biased region" description="Polar residues" evidence="1">
    <location>
        <begin position="1"/>
        <end position="12"/>
    </location>
</feature>
<dbReference type="EMBL" id="VSRR010070537">
    <property type="protein sequence ID" value="MPC86130.1"/>
    <property type="molecule type" value="Genomic_DNA"/>
</dbReference>
<accession>A0A5B7INK9</accession>
<evidence type="ECO:0000313" key="3">
    <source>
        <dbReference type="Proteomes" id="UP000324222"/>
    </source>
</evidence>
<organism evidence="2 3">
    <name type="scientific">Portunus trituberculatus</name>
    <name type="common">Swimming crab</name>
    <name type="synonym">Neptunus trituberculatus</name>
    <dbReference type="NCBI Taxonomy" id="210409"/>
    <lineage>
        <taxon>Eukaryota</taxon>
        <taxon>Metazoa</taxon>
        <taxon>Ecdysozoa</taxon>
        <taxon>Arthropoda</taxon>
        <taxon>Crustacea</taxon>
        <taxon>Multicrustacea</taxon>
        <taxon>Malacostraca</taxon>
        <taxon>Eumalacostraca</taxon>
        <taxon>Eucarida</taxon>
        <taxon>Decapoda</taxon>
        <taxon>Pleocyemata</taxon>
        <taxon>Brachyura</taxon>
        <taxon>Eubrachyura</taxon>
        <taxon>Portunoidea</taxon>
        <taxon>Portunidae</taxon>
        <taxon>Portuninae</taxon>
        <taxon>Portunus</taxon>
    </lineage>
</organism>
<gene>
    <name evidence="2" type="ORF">E2C01_080946</name>
</gene>
<dbReference type="AlphaFoldDB" id="A0A5B7INK9"/>
<protein>
    <submittedName>
        <fullName evidence="2">Uncharacterized protein</fullName>
    </submittedName>
</protein>
<dbReference type="Proteomes" id="UP000324222">
    <property type="component" value="Unassembled WGS sequence"/>
</dbReference>
<reference evidence="2 3" key="1">
    <citation type="submission" date="2019-05" db="EMBL/GenBank/DDBJ databases">
        <title>Another draft genome of Portunus trituberculatus and its Hox gene families provides insights of decapod evolution.</title>
        <authorList>
            <person name="Jeong J.-H."/>
            <person name="Song I."/>
            <person name="Kim S."/>
            <person name="Choi T."/>
            <person name="Kim D."/>
            <person name="Ryu S."/>
            <person name="Kim W."/>
        </authorList>
    </citation>
    <scope>NUCLEOTIDE SEQUENCE [LARGE SCALE GENOMIC DNA]</scope>
    <source>
        <tissue evidence="2">Muscle</tissue>
    </source>
</reference>
<proteinExistence type="predicted"/>
<comment type="caution">
    <text evidence="2">The sequence shown here is derived from an EMBL/GenBank/DDBJ whole genome shotgun (WGS) entry which is preliminary data.</text>
</comment>
<feature type="region of interest" description="Disordered" evidence="1">
    <location>
        <begin position="1"/>
        <end position="45"/>
    </location>
</feature>
<sequence length="101" mass="10761">MSTRIINYSAPNQHPAPSPEAWANHAPPKQKQSGDSAGARHTGQALLPPLTTTSHLFLLRGMPVYVFSECLGHIILIHCTVGQASTAAPAPQVTTTTLRLI</sequence>
<keyword evidence="3" id="KW-1185">Reference proteome</keyword>
<evidence type="ECO:0000313" key="2">
    <source>
        <dbReference type="EMBL" id="MPC86130.1"/>
    </source>
</evidence>
<evidence type="ECO:0000256" key="1">
    <source>
        <dbReference type="SAM" id="MobiDB-lite"/>
    </source>
</evidence>
<name>A0A5B7INK9_PORTR</name>